<name>A0A921Q823_SORBI</name>
<sequence>MAPTLQIHRDPGHDDGARMAMATARHSISTVPMQRSALQHCTGHVCKIVNSNLNSEILTACRTYISWINSVKYIAAVHFFSFFGLHFGRLWVLCHDNT</sequence>
<accession>A0A921Q823</accession>
<comment type="caution">
    <text evidence="1">The sequence shown here is derived from an EMBL/GenBank/DDBJ whole genome shotgun (WGS) entry which is preliminary data.</text>
</comment>
<evidence type="ECO:0000313" key="1">
    <source>
        <dbReference type="EMBL" id="KAG0517234.1"/>
    </source>
</evidence>
<reference evidence="1" key="1">
    <citation type="journal article" date="2019" name="BMC Genomics">
        <title>A new reference genome for Sorghum bicolor reveals high levels of sequence similarity between sweet and grain genotypes: implications for the genetics of sugar metabolism.</title>
        <authorList>
            <person name="Cooper E.A."/>
            <person name="Brenton Z.W."/>
            <person name="Flinn B.S."/>
            <person name="Jenkins J."/>
            <person name="Shu S."/>
            <person name="Flowers D."/>
            <person name="Luo F."/>
            <person name="Wang Y."/>
            <person name="Xia P."/>
            <person name="Barry K."/>
            <person name="Daum C."/>
            <person name="Lipzen A."/>
            <person name="Yoshinaga Y."/>
            <person name="Schmutz J."/>
            <person name="Saski C."/>
            <person name="Vermerris W."/>
            <person name="Kresovich S."/>
        </authorList>
    </citation>
    <scope>NUCLEOTIDE SEQUENCE</scope>
</reference>
<dbReference type="AlphaFoldDB" id="A0A921Q823"/>
<gene>
    <name evidence="1" type="ORF">BDA96_09G071200</name>
</gene>
<protein>
    <submittedName>
        <fullName evidence="1">Uncharacterized protein</fullName>
    </submittedName>
</protein>
<dbReference type="Proteomes" id="UP000807115">
    <property type="component" value="Chromosome 9"/>
</dbReference>
<evidence type="ECO:0000313" key="2">
    <source>
        <dbReference type="Proteomes" id="UP000807115"/>
    </source>
</evidence>
<organism evidence="1 2">
    <name type="scientific">Sorghum bicolor</name>
    <name type="common">Sorghum</name>
    <name type="synonym">Sorghum vulgare</name>
    <dbReference type="NCBI Taxonomy" id="4558"/>
    <lineage>
        <taxon>Eukaryota</taxon>
        <taxon>Viridiplantae</taxon>
        <taxon>Streptophyta</taxon>
        <taxon>Embryophyta</taxon>
        <taxon>Tracheophyta</taxon>
        <taxon>Spermatophyta</taxon>
        <taxon>Magnoliopsida</taxon>
        <taxon>Liliopsida</taxon>
        <taxon>Poales</taxon>
        <taxon>Poaceae</taxon>
        <taxon>PACMAD clade</taxon>
        <taxon>Panicoideae</taxon>
        <taxon>Andropogonodae</taxon>
        <taxon>Andropogoneae</taxon>
        <taxon>Sorghinae</taxon>
        <taxon>Sorghum</taxon>
    </lineage>
</organism>
<dbReference type="EMBL" id="CM027688">
    <property type="protein sequence ID" value="KAG0517234.1"/>
    <property type="molecule type" value="Genomic_DNA"/>
</dbReference>
<proteinExistence type="predicted"/>
<reference evidence="1" key="2">
    <citation type="submission" date="2020-10" db="EMBL/GenBank/DDBJ databases">
        <authorList>
            <person name="Cooper E.A."/>
            <person name="Brenton Z.W."/>
            <person name="Flinn B.S."/>
            <person name="Jenkins J."/>
            <person name="Shu S."/>
            <person name="Flowers D."/>
            <person name="Luo F."/>
            <person name="Wang Y."/>
            <person name="Xia P."/>
            <person name="Barry K."/>
            <person name="Daum C."/>
            <person name="Lipzen A."/>
            <person name="Yoshinaga Y."/>
            <person name="Schmutz J."/>
            <person name="Saski C."/>
            <person name="Vermerris W."/>
            <person name="Kresovich S."/>
        </authorList>
    </citation>
    <scope>NUCLEOTIDE SEQUENCE</scope>
</reference>